<proteinExistence type="predicted"/>
<feature type="transmembrane region" description="Helical" evidence="1">
    <location>
        <begin position="12"/>
        <end position="32"/>
    </location>
</feature>
<dbReference type="RefSeq" id="WP_124016973.1">
    <property type="nucleotide sequence ID" value="NZ_JAACRN010000019.1"/>
</dbReference>
<dbReference type="Gene3D" id="1.10.10.10">
    <property type="entry name" value="Winged helix-like DNA-binding domain superfamily/Winged helix DNA-binding domain"/>
    <property type="match status" value="1"/>
</dbReference>
<feature type="domain" description="HTH luxR-type" evidence="2">
    <location>
        <begin position="113"/>
        <end position="170"/>
    </location>
</feature>
<keyword evidence="4" id="KW-1185">Reference proteome</keyword>
<dbReference type="SUPFAM" id="SSF46894">
    <property type="entry name" value="C-terminal effector domain of the bipartite response regulators"/>
    <property type="match status" value="1"/>
</dbReference>
<keyword evidence="1" id="KW-1133">Transmembrane helix</keyword>
<reference evidence="3 4" key="1">
    <citation type="submission" date="2024-05" db="EMBL/GenBank/DDBJ databases">
        <title>Genome sequencing of Marine Estuary Bacteria, Shewanella vesiculosa and S. baltica, and Pseudomonas syringae.</title>
        <authorList>
            <person name="Gurung A."/>
            <person name="Maclea K.S."/>
        </authorList>
    </citation>
    <scope>NUCLEOTIDE SEQUENCE [LARGE SCALE GENOMIC DNA]</scope>
    <source>
        <strain evidence="3 4">1A</strain>
    </source>
</reference>
<organism evidence="3 4">
    <name type="scientific">Shewanella vesiculosa</name>
    <dbReference type="NCBI Taxonomy" id="518738"/>
    <lineage>
        <taxon>Bacteria</taxon>
        <taxon>Pseudomonadati</taxon>
        <taxon>Pseudomonadota</taxon>
        <taxon>Gammaproteobacteria</taxon>
        <taxon>Alteromonadales</taxon>
        <taxon>Shewanellaceae</taxon>
        <taxon>Shewanella</taxon>
    </lineage>
</organism>
<evidence type="ECO:0000313" key="3">
    <source>
        <dbReference type="EMBL" id="MEO3680871.1"/>
    </source>
</evidence>
<evidence type="ECO:0000256" key="1">
    <source>
        <dbReference type="SAM" id="Phobius"/>
    </source>
</evidence>
<dbReference type="InterPro" id="IPR000792">
    <property type="entry name" value="Tscrpt_reg_LuxR_C"/>
</dbReference>
<comment type="caution">
    <text evidence="3">The sequence shown here is derived from an EMBL/GenBank/DDBJ whole genome shotgun (WGS) entry which is preliminary data.</text>
</comment>
<protein>
    <submittedName>
        <fullName evidence="3">LuxR C-terminal-related transcriptional regulator</fullName>
    </submittedName>
</protein>
<dbReference type="Pfam" id="PF00196">
    <property type="entry name" value="GerE"/>
    <property type="match status" value="1"/>
</dbReference>
<keyword evidence="1" id="KW-0472">Membrane</keyword>
<gene>
    <name evidence="3" type="ORF">ABHN84_01020</name>
</gene>
<dbReference type="InterPro" id="IPR016032">
    <property type="entry name" value="Sig_transdc_resp-reg_C-effctor"/>
</dbReference>
<keyword evidence="1" id="KW-0812">Transmembrane</keyword>
<dbReference type="SMART" id="SM00421">
    <property type="entry name" value="HTH_LUXR"/>
    <property type="match status" value="1"/>
</dbReference>
<dbReference type="InterPro" id="IPR036388">
    <property type="entry name" value="WH-like_DNA-bd_sf"/>
</dbReference>
<evidence type="ECO:0000313" key="4">
    <source>
        <dbReference type="Proteomes" id="UP001477278"/>
    </source>
</evidence>
<dbReference type="Proteomes" id="UP001477278">
    <property type="component" value="Unassembled WGS sequence"/>
</dbReference>
<accession>A0ABV0FJ74</accession>
<evidence type="ECO:0000259" key="2">
    <source>
        <dbReference type="SMART" id="SM00421"/>
    </source>
</evidence>
<dbReference type="GeneID" id="90571801"/>
<sequence length="175" mass="19932">MMHYIRNVMIDAGKLKFLTMLFFLIVIITSISDFFADMGRGANILHILQEATVSVFSLSLLLMLLWNAKVTTRRNAQLLKERDQAIIYSMQASKELISAKRHFGEEIVKQFSRWGLTDSESDIALFTLKGYSAKEIANFRNASDKTVRNQLTSVYKKSATTSKVSFIAWFMEGSL</sequence>
<name>A0ABV0FJ74_9GAMM</name>
<feature type="transmembrane region" description="Helical" evidence="1">
    <location>
        <begin position="44"/>
        <end position="66"/>
    </location>
</feature>
<dbReference type="EMBL" id="JBDPZN010000001">
    <property type="protein sequence ID" value="MEO3680871.1"/>
    <property type="molecule type" value="Genomic_DNA"/>
</dbReference>